<dbReference type="PANTHER" id="PTHR11963">
    <property type="entry name" value="LEUCINE AMINOPEPTIDASE-RELATED"/>
    <property type="match status" value="1"/>
</dbReference>
<evidence type="ECO:0000256" key="2">
    <source>
        <dbReference type="ARBA" id="ARBA00022438"/>
    </source>
</evidence>
<dbReference type="PRINTS" id="PR00481">
    <property type="entry name" value="LAMNOPPTDASE"/>
</dbReference>
<dbReference type="Gene3D" id="3.40.220.10">
    <property type="entry name" value="Leucine Aminopeptidase, subunit E, domain 1"/>
    <property type="match status" value="1"/>
</dbReference>
<keyword evidence="4" id="KW-0378">Hydrolase</keyword>
<proteinExistence type="inferred from homology"/>
<dbReference type="AlphaFoldDB" id="A0A6A4H1H8"/>
<dbReference type="Proteomes" id="UP000799118">
    <property type="component" value="Unassembled WGS sequence"/>
</dbReference>
<feature type="domain" description="Cytosol aminopeptidase" evidence="5">
    <location>
        <begin position="328"/>
        <end position="335"/>
    </location>
</feature>
<protein>
    <recommendedName>
        <fullName evidence="5">Cytosol aminopeptidase domain-containing protein</fullName>
    </recommendedName>
</protein>
<dbReference type="Gene3D" id="3.40.630.10">
    <property type="entry name" value="Zn peptidases"/>
    <property type="match status" value="1"/>
</dbReference>
<evidence type="ECO:0000256" key="1">
    <source>
        <dbReference type="ARBA" id="ARBA00009528"/>
    </source>
</evidence>
<dbReference type="OrthoDB" id="412814at2759"/>
<evidence type="ECO:0000256" key="4">
    <source>
        <dbReference type="ARBA" id="ARBA00022801"/>
    </source>
</evidence>
<evidence type="ECO:0000313" key="6">
    <source>
        <dbReference type="EMBL" id="KAE9391606.1"/>
    </source>
</evidence>
<dbReference type="GO" id="GO:0006508">
    <property type="term" value="P:proteolysis"/>
    <property type="evidence" value="ECO:0007669"/>
    <property type="project" value="UniProtKB-KW"/>
</dbReference>
<dbReference type="CDD" id="cd00433">
    <property type="entry name" value="Peptidase_M17"/>
    <property type="match status" value="1"/>
</dbReference>
<sequence>MSTSAFIVPIDPKNPSKPANVVPNVDIAQIWSTVPHGEKVPDVGTTRIFYDTPATKVTAVSSLGENFASEKDDMKRELVRRSVGSAVKELKAFDGLKEVVIDASADPHATAVAANLALYKFTLKTKPPSAFNPNLKEPIPPKLQFKPVETSKEWDRGVTYAYSQNLARTLSELPANMMTPTIFCERVKAEFVGVENVEIIVRDEDWAASKGMNTFLSVTHGTSEPAKFLEIHYKGAPKDAQPLAFVGKGITFDSGGISLKPGAGMKLMRGDMGGAGAVVSATLAIAKLKLPVNLITVTPLTENMPGPSATKPGDIIYAMNGKSVEVDNTDAEGRLVLSDAIYYASTEYKPHTLVDVATLTGAIEIALGDVYNGVFSQTSDDLWQKLHAAGEHEFDRFWRMPLSEDYGDTAFPSPSHYEYDIQPLSFQARKYILPTPICAMYTGGRPGGSCTAALFLKAFAHGIEPEGNANLRCNGPMWISRRWNILGDAISGGGFDGRPVRALIELGPVARVKTLGDQGSKSYAKKMIPHITSLQQPGWVRVYEKLEYAWFSPQIYSSNADLCNTAEDRRKLHRRSVLEGFAHGIELKGDGISGGGFDGETCEGFDRVRAGIREVTGERNTIKRRMSAFRTWLRLLVPRLNQVNMISEYKK</sequence>
<dbReference type="Pfam" id="PF00883">
    <property type="entry name" value="Peptidase_M17"/>
    <property type="match status" value="1"/>
</dbReference>
<gene>
    <name evidence="6" type="ORF">BT96DRAFT_1023995</name>
</gene>
<dbReference type="InterPro" id="IPR043472">
    <property type="entry name" value="Macro_dom-like"/>
</dbReference>
<dbReference type="GO" id="GO:0030145">
    <property type="term" value="F:manganese ion binding"/>
    <property type="evidence" value="ECO:0007669"/>
    <property type="project" value="InterPro"/>
</dbReference>
<evidence type="ECO:0000256" key="3">
    <source>
        <dbReference type="ARBA" id="ARBA00022670"/>
    </source>
</evidence>
<dbReference type="InterPro" id="IPR011356">
    <property type="entry name" value="Leucine_aapep/pepB"/>
</dbReference>
<dbReference type="SUPFAM" id="SSF52949">
    <property type="entry name" value="Macro domain-like"/>
    <property type="match status" value="1"/>
</dbReference>
<dbReference type="GO" id="GO:0070006">
    <property type="term" value="F:metalloaminopeptidase activity"/>
    <property type="evidence" value="ECO:0007669"/>
    <property type="project" value="InterPro"/>
</dbReference>
<dbReference type="PROSITE" id="PS00631">
    <property type="entry name" value="CYTOSOL_AP"/>
    <property type="match status" value="1"/>
</dbReference>
<accession>A0A6A4H1H8</accession>
<evidence type="ECO:0000313" key="7">
    <source>
        <dbReference type="Proteomes" id="UP000799118"/>
    </source>
</evidence>
<dbReference type="PANTHER" id="PTHR11963:SF23">
    <property type="entry name" value="CYTOSOL AMINOPEPTIDASE"/>
    <property type="match status" value="1"/>
</dbReference>
<keyword evidence="2" id="KW-0031">Aminopeptidase</keyword>
<reference evidence="6" key="1">
    <citation type="journal article" date="2019" name="Environ. Microbiol.">
        <title>Fungal ecological strategies reflected in gene transcription - a case study of two litter decomposers.</title>
        <authorList>
            <person name="Barbi F."/>
            <person name="Kohler A."/>
            <person name="Barry K."/>
            <person name="Baskaran P."/>
            <person name="Daum C."/>
            <person name="Fauchery L."/>
            <person name="Ihrmark K."/>
            <person name="Kuo A."/>
            <person name="LaButti K."/>
            <person name="Lipzen A."/>
            <person name="Morin E."/>
            <person name="Grigoriev I.V."/>
            <person name="Henrissat B."/>
            <person name="Lindahl B."/>
            <person name="Martin F."/>
        </authorList>
    </citation>
    <scope>NUCLEOTIDE SEQUENCE</scope>
    <source>
        <strain evidence="6">JB14</strain>
    </source>
</reference>
<organism evidence="6 7">
    <name type="scientific">Gymnopus androsaceus JB14</name>
    <dbReference type="NCBI Taxonomy" id="1447944"/>
    <lineage>
        <taxon>Eukaryota</taxon>
        <taxon>Fungi</taxon>
        <taxon>Dikarya</taxon>
        <taxon>Basidiomycota</taxon>
        <taxon>Agaricomycotina</taxon>
        <taxon>Agaricomycetes</taxon>
        <taxon>Agaricomycetidae</taxon>
        <taxon>Agaricales</taxon>
        <taxon>Marasmiineae</taxon>
        <taxon>Omphalotaceae</taxon>
        <taxon>Gymnopus</taxon>
    </lineage>
</organism>
<keyword evidence="7" id="KW-1185">Reference proteome</keyword>
<dbReference type="SUPFAM" id="SSF53187">
    <property type="entry name" value="Zn-dependent exopeptidases"/>
    <property type="match status" value="1"/>
</dbReference>
<keyword evidence="3" id="KW-0645">Protease</keyword>
<comment type="similarity">
    <text evidence="1">Belongs to the peptidase M17 family.</text>
</comment>
<dbReference type="InterPro" id="IPR000819">
    <property type="entry name" value="Peptidase_M17_C"/>
</dbReference>
<dbReference type="GO" id="GO:0005737">
    <property type="term" value="C:cytoplasm"/>
    <property type="evidence" value="ECO:0007669"/>
    <property type="project" value="InterPro"/>
</dbReference>
<dbReference type="EMBL" id="ML769618">
    <property type="protein sequence ID" value="KAE9391606.1"/>
    <property type="molecule type" value="Genomic_DNA"/>
</dbReference>
<evidence type="ECO:0000259" key="5">
    <source>
        <dbReference type="PROSITE" id="PS00631"/>
    </source>
</evidence>
<name>A0A6A4H1H8_9AGAR</name>